<dbReference type="PANTHER" id="PTHR12126:SF11">
    <property type="entry name" value="NADH DEHYDROGENASE [UBIQUINONE] 1 ALPHA SUBCOMPLEX SUBUNIT 9, MITOCHONDRIAL"/>
    <property type="match status" value="1"/>
</dbReference>
<dbReference type="InterPro" id="IPR051207">
    <property type="entry name" value="ComplexI_NDUFA9_subunit"/>
</dbReference>
<dbReference type="EMBL" id="LNYT01000020">
    <property type="protein sequence ID" value="KTD47243.1"/>
    <property type="molecule type" value="Genomic_DNA"/>
</dbReference>
<feature type="transmembrane region" description="Helical" evidence="1">
    <location>
        <begin position="410"/>
        <end position="426"/>
    </location>
</feature>
<organism evidence="3 4">
    <name type="scientific">Legionella rubrilucens</name>
    <dbReference type="NCBI Taxonomy" id="458"/>
    <lineage>
        <taxon>Bacteria</taxon>
        <taxon>Pseudomonadati</taxon>
        <taxon>Pseudomonadota</taxon>
        <taxon>Gammaproteobacteria</taxon>
        <taxon>Legionellales</taxon>
        <taxon>Legionellaceae</taxon>
        <taxon>Legionella</taxon>
    </lineage>
</organism>
<dbReference type="Proteomes" id="UP000054608">
    <property type="component" value="Unassembled WGS sequence"/>
</dbReference>
<feature type="transmembrane region" description="Helical" evidence="1">
    <location>
        <begin position="315"/>
        <end position="335"/>
    </location>
</feature>
<dbReference type="PANTHER" id="PTHR12126">
    <property type="entry name" value="NADH-UBIQUINONE OXIDOREDUCTASE 39 KDA SUBUNIT-RELATED"/>
    <property type="match status" value="1"/>
</dbReference>
<keyword evidence="1" id="KW-1133">Transmembrane helix</keyword>
<evidence type="ECO:0000256" key="1">
    <source>
        <dbReference type="SAM" id="Phobius"/>
    </source>
</evidence>
<dbReference type="InterPro" id="IPR001509">
    <property type="entry name" value="Epimerase_deHydtase"/>
</dbReference>
<feature type="transmembrane region" description="Helical" evidence="1">
    <location>
        <begin position="380"/>
        <end position="404"/>
    </location>
</feature>
<feature type="transmembrane region" description="Helical" evidence="1">
    <location>
        <begin position="355"/>
        <end position="373"/>
    </location>
</feature>
<dbReference type="STRING" id="458.Lrub_2165"/>
<keyword evidence="1" id="KW-0472">Membrane</keyword>
<dbReference type="Pfam" id="PF01370">
    <property type="entry name" value="Epimerase"/>
    <property type="match status" value="1"/>
</dbReference>
<dbReference type="RefSeq" id="WP_058532136.1">
    <property type="nucleotide sequence ID" value="NZ_CAAAIN010000002.1"/>
</dbReference>
<feature type="domain" description="NAD-dependent epimerase/dehydratase" evidence="2">
    <location>
        <begin position="3"/>
        <end position="199"/>
    </location>
</feature>
<sequence length="429" mass="47888">MKIMILGANGFLGEHVTKRLLDSDHEVLCAAHHPHEVLNQFPKAQVIACDFLEDTASAIWLPRLEGVDVIINCVGIFYHFNKAVIWTLHYLAPKALYTAAEKQQVKKIIHVSALGIERYDTEYARSKLAVEEWLKTSTVPAYVLRPSFIYGQGARGGIALMASLASLPIIPLPGHGEQCLQPIHIDDLSEAIHQLVDKPLSRFEILTAVSSQEISIRQLLLSLRSWLKLKPTFMLPLPLGLLNIAAWFGNFISGSRINSAALQMLEKGNTASREEVLQFEQTTEVKPRSFDEGLRQTPSTEGDHLTARFMVLTPLLRLSLAFMWIASALTSFFYGRDHSYALLSEINIPSAWQPGLLYGAATLNAIIGMALLLHIKTRFFCWVQLAVILVYTLIISIALPHLWLEPFGPVVKNIPILVGIIMLCVLERD</sequence>
<reference evidence="3 4" key="1">
    <citation type="submission" date="2015-11" db="EMBL/GenBank/DDBJ databases">
        <title>Genomic analysis of 38 Legionella species identifies large and diverse effector repertoires.</title>
        <authorList>
            <person name="Burstein D."/>
            <person name="Amaro F."/>
            <person name="Zusman T."/>
            <person name="Lifshitz Z."/>
            <person name="Cohen O."/>
            <person name="Gilbert J.A."/>
            <person name="Pupko T."/>
            <person name="Shuman H.A."/>
            <person name="Segal G."/>
        </authorList>
    </citation>
    <scope>NUCLEOTIDE SEQUENCE [LARGE SCALE GENOMIC DNA]</scope>
    <source>
        <strain evidence="3 4">WA-270A-C2</strain>
    </source>
</reference>
<comment type="caution">
    <text evidence="3">The sequence shown here is derived from an EMBL/GenBank/DDBJ whole genome shotgun (WGS) entry which is preliminary data.</text>
</comment>
<dbReference type="AlphaFoldDB" id="A0A0W0XRL2"/>
<protein>
    <submittedName>
        <fullName evidence="3">Oxidoreductase</fullName>
    </submittedName>
</protein>
<keyword evidence="4" id="KW-1185">Reference proteome</keyword>
<feature type="transmembrane region" description="Helical" evidence="1">
    <location>
        <begin position="233"/>
        <end position="252"/>
    </location>
</feature>
<dbReference type="InterPro" id="IPR025695">
    <property type="entry name" value="DoxX-like"/>
</dbReference>
<proteinExistence type="predicted"/>
<evidence type="ECO:0000259" key="2">
    <source>
        <dbReference type="Pfam" id="PF01370"/>
    </source>
</evidence>
<accession>A0A0W0XRL2</accession>
<keyword evidence="1" id="KW-0812">Transmembrane</keyword>
<dbReference type="Gene3D" id="3.40.50.720">
    <property type="entry name" value="NAD(P)-binding Rossmann-like Domain"/>
    <property type="match status" value="1"/>
</dbReference>
<dbReference type="GO" id="GO:0044877">
    <property type="term" value="F:protein-containing complex binding"/>
    <property type="evidence" value="ECO:0007669"/>
    <property type="project" value="TreeGrafter"/>
</dbReference>
<dbReference type="SUPFAM" id="SSF51735">
    <property type="entry name" value="NAD(P)-binding Rossmann-fold domains"/>
    <property type="match status" value="1"/>
</dbReference>
<name>A0A0W0XRL2_9GAMM</name>
<dbReference type="PATRIC" id="fig|458.5.peg.2256"/>
<dbReference type="OrthoDB" id="9776313at2"/>
<dbReference type="InterPro" id="IPR036291">
    <property type="entry name" value="NAD(P)-bd_dom_sf"/>
</dbReference>
<evidence type="ECO:0000313" key="4">
    <source>
        <dbReference type="Proteomes" id="UP000054608"/>
    </source>
</evidence>
<dbReference type="Pfam" id="PF13781">
    <property type="entry name" value="DoxX_3"/>
    <property type="match status" value="1"/>
</dbReference>
<evidence type="ECO:0000313" key="3">
    <source>
        <dbReference type="EMBL" id="KTD47243.1"/>
    </source>
</evidence>
<gene>
    <name evidence="3" type="ORF">Lrub_2165</name>
</gene>